<accession>A0ABM1NIH9</accession>
<keyword evidence="2" id="KW-0378">Hydrolase</keyword>
<dbReference type="InterPro" id="IPR006693">
    <property type="entry name" value="AB_hydrolase_lipase"/>
</dbReference>
<evidence type="ECO:0000256" key="2">
    <source>
        <dbReference type="PIRNR" id="PIRNR000862"/>
    </source>
</evidence>
<evidence type="ECO:0000259" key="3">
    <source>
        <dbReference type="Pfam" id="PF04083"/>
    </source>
</evidence>
<dbReference type="Proteomes" id="UP000695000">
    <property type="component" value="Unplaced"/>
</dbReference>
<dbReference type="SUPFAM" id="SSF53474">
    <property type="entry name" value="alpha/beta-Hydrolases"/>
    <property type="match status" value="1"/>
</dbReference>
<dbReference type="InterPro" id="IPR029058">
    <property type="entry name" value="AB_hydrolase_fold"/>
</dbReference>
<proteinExistence type="inferred from homology"/>
<reference evidence="6" key="1">
    <citation type="submission" date="2025-08" db="UniProtKB">
        <authorList>
            <consortium name="RefSeq"/>
        </authorList>
    </citation>
    <scope>IDENTIFICATION</scope>
    <source>
        <tissue evidence="6">Whole Larva</tissue>
    </source>
</reference>
<feature type="domain" description="Serine aminopeptidase S33" evidence="4">
    <location>
        <begin position="98"/>
        <end position="359"/>
    </location>
</feature>
<dbReference type="GeneID" id="108569553"/>
<dbReference type="InterPro" id="IPR022742">
    <property type="entry name" value="Hydrolase_4"/>
</dbReference>
<dbReference type="Pfam" id="PF12146">
    <property type="entry name" value="Hydrolase_4"/>
    <property type="match status" value="1"/>
</dbReference>
<dbReference type="PANTHER" id="PTHR11005">
    <property type="entry name" value="LYSOSOMAL ACID LIPASE-RELATED"/>
    <property type="match status" value="1"/>
</dbReference>
<dbReference type="InterPro" id="IPR025483">
    <property type="entry name" value="Lipase_euk"/>
</dbReference>
<dbReference type="RefSeq" id="XP_017786629.1">
    <property type="nucleotide sequence ID" value="XM_017931140.1"/>
</dbReference>
<keyword evidence="2" id="KW-0442">Lipid degradation</keyword>
<comment type="similarity">
    <text evidence="1 2">Belongs to the AB hydrolase superfamily. Lipase family.</text>
</comment>
<organism evidence="5 6">
    <name type="scientific">Nicrophorus vespilloides</name>
    <name type="common">Boreal carrion beetle</name>
    <dbReference type="NCBI Taxonomy" id="110193"/>
    <lineage>
        <taxon>Eukaryota</taxon>
        <taxon>Metazoa</taxon>
        <taxon>Ecdysozoa</taxon>
        <taxon>Arthropoda</taxon>
        <taxon>Hexapoda</taxon>
        <taxon>Insecta</taxon>
        <taxon>Pterygota</taxon>
        <taxon>Neoptera</taxon>
        <taxon>Endopterygota</taxon>
        <taxon>Coleoptera</taxon>
        <taxon>Polyphaga</taxon>
        <taxon>Staphyliniformia</taxon>
        <taxon>Silphidae</taxon>
        <taxon>Nicrophorinae</taxon>
        <taxon>Nicrophorus</taxon>
    </lineage>
</organism>
<evidence type="ECO:0000259" key="4">
    <source>
        <dbReference type="Pfam" id="PF12146"/>
    </source>
</evidence>
<evidence type="ECO:0000313" key="5">
    <source>
        <dbReference type="Proteomes" id="UP000695000"/>
    </source>
</evidence>
<evidence type="ECO:0000313" key="6">
    <source>
        <dbReference type="RefSeq" id="XP_017786629.1"/>
    </source>
</evidence>
<keyword evidence="2" id="KW-0443">Lipid metabolism</keyword>
<feature type="domain" description="Partial AB-hydrolase lipase" evidence="3">
    <location>
        <begin position="40"/>
        <end position="92"/>
    </location>
</feature>
<evidence type="ECO:0000256" key="1">
    <source>
        <dbReference type="ARBA" id="ARBA00010701"/>
    </source>
</evidence>
<protein>
    <recommendedName>
        <fullName evidence="2">Lipase</fullName>
    </recommendedName>
</protein>
<keyword evidence="5" id="KW-1185">Reference proteome</keyword>
<gene>
    <name evidence="6" type="primary">LOC108569553</name>
</gene>
<dbReference type="Pfam" id="PF04083">
    <property type="entry name" value="Abhydro_lipase"/>
    <property type="match status" value="1"/>
</dbReference>
<dbReference type="PIRSF" id="PIRSF000862">
    <property type="entry name" value="Steryl_ester_lip"/>
    <property type="match status" value="1"/>
</dbReference>
<dbReference type="Gene3D" id="3.40.50.1820">
    <property type="entry name" value="alpha/beta hydrolase"/>
    <property type="match status" value="1"/>
</dbReference>
<sequence>MQFLLLDVIDCHELNVCKEFYQYPQRSDGCYHNPDQYLEVTSMIQRYGFNVESYEVITEDGYILKVFRIPNPSRPPVFLQHGITISCICFTNSGNHSIAFLLHQAGYDVWLGNYRGNRYSSKHVKLKTNDIAFWDFSFHENGKYDMRVQMDLVKGITGKKLYYIGYSMGTTAAYIYNILYPEEAEDRVKLFINLAPILYLRNLKSIVYPIAPFWSTIEPYVMKLTNGVIFRRTKAAIEILKRNCLQNVQRMLKCQLAYQNIFGYDIDQFDPEIIPITLAQNLEAASIKTISHYYQVINSDEFRHYDYGIRENIELYGTVRPPIYNLSKLTVPVYLIYGQNDYVSTVENVERLYNELPKRLTPYGKYKIPYEKFNHMDFTIAKDRKALLYDHLINFLNQISQLEE</sequence>
<name>A0ABM1NIH9_NICVS</name>